<dbReference type="EMBL" id="JAVXUO010002453">
    <property type="protein sequence ID" value="KAK2973106.1"/>
    <property type="molecule type" value="Genomic_DNA"/>
</dbReference>
<evidence type="ECO:0008006" key="4">
    <source>
        <dbReference type="Google" id="ProtNLM"/>
    </source>
</evidence>
<protein>
    <recommendedName>
        <fullName evidence="4">Pentatricopeptide repeat-containing protein</fullName>
    </recommendedName>
</protein>
<evidence type="ECO:0000256" key="1">
    <source>
        <dbReference type="SAM" id="MobiDB-lite"/>
    </source>
</evidence>
<dbReference type="GO" id="GO:0009451">
    <property type="term" value="P:RNA modification"/>
    <property type="evidence" value="ECO:0007669"/>
    <property type="project" value="InterPro"/>
</dbReference>
<evidence type="ECO:0000313" key="3">
    <source>
        <dbReference type="Proteomes" id="UP001187471"/>
    </source>
</evidence>
<reference evidence="2" key="1">
    <citation type="submission" date="2022-12" db="EMBL/GenBank/DDBJ databases">
        <title>Draft genome assemblies for two species of Escallonia (Escalloniales).</title>
        <authorList>
            <person name="Chanderbali A."/>
            <person name="Dervinis C."/>
            <person name="Anghel I."/>
            <person name="Soltis D."/>
            <person name="Soltis P."/>
            <person name="Zapata F."/>
        </authorList>
    </citation>
    <scope>NUCLEOTIDE SEQUENCE</scope>
    <source>
        <strain evidence="2">UCBG92.1500</strain>
        <tissue evidence="2">Leaf</tissue>
    </source>
</reference>
<comment type="caution">
    <text evidence="2">The sequence shown here is derived from an EMBL/GenBank/DDBJ whole genome shotgun (WGS) entry which is preliminary data.</text>
</comment>
<dbReference type="InterPro" id="IPR046960">
    <property type="entry name" value="PPR_At4g14850-like_plant"/>
</dbReference>
<dbReference type="AlphaFoldDB" id="A0AA88R5G0"/>
<keyword evidence="3" id="KW-1185">Reference proteome</keyword>
<gene>
    <name evidence="2" type="ORF">RJ640_009758</name>
</gene>
<name>A0AA88R5G0_9ASTE</name>
<dbReference type="Gene3D" id="1.25.40.10">
    <property type="entry name" value="Tetratricopeptide repeat domain"/>
    <property type="match status" value="1"/>
</dbReference>
<proteinExistence type="predicted"/>
<dbReference type="PANTHER" id="PTHR47926">
    <property type="entry name" value="PENTATRICOPEPTIDE REPEAT-CONTAINING PROTEIN"/>
    <property type="match status" value="1"/>
</dbReference>
<feature type="compositionally biased region" description="Basic and acidic residues" evidence="1">
    <location>
        <begin position="1"/>
        <end position="13"/>
    </location>
</feature>
<sequence>MEEKGKRGRDRELPTSFPASQSNIRPTASRQWVWMWNVQTNFIKTGRIRDPLAAAELLCFSALYHRNLRYARHIFSQMDPPNCFSWSTIIRALSESDDDPIQALVLFRLMLVDELVEPNRFTFSSVLKACA</sequence>
<dbReference type="InterPro" id="IPR011990">
    <property type="entry name" value="TPR-like_helical_dom_sf"/>
</dbReference>
<accession>A0AA88R5G0</accession>
<dbReference type="GO" id="GO:0003723">
    <property type="term" value="F:RNA binding"/>
    <property type="evidence" value="ECO:0007669"/>
    <property type="project" value="InterPro"/>
</dbReference>
<dbReference type="PANTHER" id="PTHR47926:SF452">
    <property type="entry name" value="PENTATRICOPEPTIDE REPEAT-CONTAINING PROTEIN"/>
    <property type="match status" value="1"/>
</dbReference>
<feature type="region of interest" description="Disordered" evidence="1">
    <location>
        <begin position="1"/>
        <end position="24"/>
    </location>
</feature>
<organism evidence="2 3">
    <name type="scientific">Escallonia rubra</name>
    <dbReference type="NCBI Taxonomy" id="112253"/>
    <lineage>
        <taxon>Eukaryota</taxon>
        <taxon>Viridiplantae</taxon>
        <taxon>Streptophyta</taxon>
        <taxon>Embryophyta</taxon>
        <taxon>Tracheophyta</taxon>
        <taxon>Spermatophyta</taxon>
        <taxon>Magnoliopsida</taxon>
        <taxon>eudicotyledons</taxon>
        <taxon>Gunneridae</taxon>
        <taxon>Pentapetalae</taxon>
        <taxon>asterids</taxon>
        <taxon>campanulids</taxon>
        <taxon>Escalloniales</taxon>
        <taxon>Escalloniaceae</taxon>
        <taxon>Escallonia</taxon>
    </lineage>
</organism>
<dbReference type="Proteomes" id="UP001187471">
    <property type="component" value="Unassembled WGS sequence"/>
</dbReference>
<evidence type="ECO:0000313" key="2">
    <source>
        <dbReference type="EMBL" id="KAK2973106.1"/>
    </source>
</evidence>